<dbReference type="STRING" id="88036.D8T297"/>
<dbReference type="GO" id="GO:0009875">
    <property type="term" value="P:pollen-pistil interaction"/>
    <property type="evidence" value="ECO:0007669"/>
    <property type="project" value="InterPro"/>
</dbReference>
<keyword evidence="8" id="KW-1185">Reference proteome</keyword>
<dbReference type="InParanoid" id="D8T297"/>
<reference evidence="7 8" key="1">
    <citation type="journal article" date="2011" name="Science">
        <title>The Selaginella genome identifies genetic changes associated with the evolution of vascular plants.</title>
        <authorList>
            <person name="Banks J.A."/>
            <person name="Nishiyama T."/>
            <person name="Hasebe M."/>
            <person name="Bowman J.L."/>
            <person name="Gribskov M."/>
            <person name="dePamphilis C."/>
            <person name="Albert V.A."/>
            <person name="Aono N."/>
            <person name="Aoyama T."/>
            <person name="Ambrose B.A."/>
            <person name="Ashton N.W."/>
            <person name="Axtell M.J."/>
            <person name="Barker E."/>
            <person name="Barker M.S."/>
            <person name="Bennetzen J.L."/>
            <person name="Bonawitz N.D."/>
            <person name="Chapple C."/>
            <person name="Cheng C."/>
            <person name="Correa L.G."/>
            <person name="Dacre M."/>
            <person name="DeBarry J."/>
            <person name="Dreyer I."/>
            <person name="Elias M."/>
            <person name="Engstrom E.M."/>
            <person name="Estelle M."/>
            <person name="Feng L."/>
            <person name="Finet C."/>
            <person name="Floyd S.K."/>
            <person name="Frommer W.B."/>
            <person name="Fujita T."/>
            <person name="Gramzow L."/>
            <person name="Gutensohn M."/>
            <person name="Harholt J."/>
            <person name="Hattori M."/>
            <person name="Heyl A."/>
            <person name="Hirai T."/>
            <person name="Hiwatashi Y."/>
            <person name="Ishikawa M."/>
            <person name="Iwata M."/>
            <person name="Karol K.G."/>
            <person name="Koehler B."/>
            <person name="Kolukisaoglu U."/>
            <person name="Kubo M."/>
            <person name="Kurata T."/>
            <person name="Lalonde S."/>
            <person name="Li K."/>
            <person name="Li Y."/>
            <person name="Litt A."/>
            <person name="Lyons E."/>
            <person name="Manning G."/>
            <person name="Maruyama T."/>
            <person name="Michael T.P."/>
            <person name="Mikami K."/>
            <person name="Miyazaki S."/>
            <person name="Morinaga S."/>
            <person name="Murata T."/>
            <person name="Mueller-Roeber B."/>
            <person name="Nelson D.R."/>
            <person name="Obara M."/>
            <person name="Oguri Y."/>
            <person name="Olmstead R.G."/>
            <person name="Onodera N."/>
            <person name="Petersen B.L."/>
            <person name="Pils B."/>
            <person name="Prigge M."/>
            <person name="Rensing S.A."/>
            <person name="Riano-Pachon D.M."/>
            <person name="Roberts A.W."/>
            <person name="Sato Y."/>
            <person name="Scheller H.V."/>
            <person name="Schulz B."/>
            <person name="Schulz C."/>
            <person name="Shakirov E.V."/>
            <person name="Shibagaki N."/>
            <person name="Shinohara N."/>
            <person name="Shippen D.E."/>
            <person name="Soerensen I."/>
            <person name="Sotooka R."/>
            <person name="Sugimoto N."/>
            <person name="Sugita M."/>
            <person name="Sumikawa N."/>
            <person name="Tanurdzic M."/>
            <person name="Theissen G."/>
            <person name="Ulvskov P."/>
            <person name="Wakazuki S."/>
            <person name="Weng J.K."/>
            <person name="Willats W.W."/>
            <person name="Wipf D."/>
            <person name="Wolf P.G."/>
            <person name="Yang L."/>
            <person name="Zimmer A.D."/>
            <person name="Zhu Q."/>
            <person name="Mitros T."/>
            <person name="Hellsten U."/>
            <person name="Loque D."/>
            <person name="Otillar R."/>
            <person name="Salamov A."/>
            <person name="Schmutz J."/>
            <person name="Shapiro H."/>
            <person name="Lindquist E."/>
            <person name="Lucas S."/>
            <person name="Rokhsar D."/>
            <person name="Grigoriev I.V."/>
        </authorList>
    </citation>
    <scope>NUCLEOTIDE SEQUENCE [LARGE SCALE GENOMIC DNA]</scope>
</reference>
<dbReference type="HOGENOM" id="CLU_041881_0_0_1"/>
<organism evidence="8">
    <name type="scientific">Selaginella moellendorffii</name>
    <name type="common">Spikemoss</name>
    <dbReference type="NCBI Taxonomy" id="88036"/>
    <lineage>
        <taxon>Eukaryota</taxon>
        <taxon>Viridiplantae</taxon>
        <taxon>Streptophyta</taxon>
        <taxon>Embryophyta</taxon>
        <taxon>Tracheophyta</taxon>
        <taxon>Lycopodiopsida</taxon>
        <taxon>Selaginellales</taxon>
        <taxon>Selaginellaceae</taxon>
        <taxon>Selaginella</taxon>
    </lineage>
</organism>
<gene>
    <name evidence="7" type="primary">GT65A1</name>
    <name evidence="7" type="ORF">SELMODRAFT_130392</name>
</gene>
<evidence type="ECO:0000256" key="5">
    <source>
        <dbReference type="ARBA" id="ARBA00023277"/>
    </source>
</evidence>
<dbReference type="eggNOG" id="ENOG502QST1">
    <property type="taxonomic scope" value="Eukaryota"/>
</dbReference>
<dbReference type="PANTHER" id="PTHR37220">
    <property type="entry name" value="O-FUCOSYLTRANSFERASE 23"/>
    <property type="match status" value="1"/>
</dbReference>
<dbReference type="GO" id="GO:0016757">
    <property type="term" value="F:glycosyltransferase activity"/>
    <property type="evidence" value="ECO:0007669"/>
    <property type="project" value="UniProtKB-KW"/>
</dbReference>
<dbReference type="Proteomes" id="UP000001514">
    <property type="component" value="Unassembled WGS sequence"/>
</dbReference>
<name>D8T297_SELML</name>
<dbReference type="GO" id="GO:0006004">
    <property type="term" value="P:fucose metabolic process"/>
    <property type="evidence" value="ECO:0007669"/>
    <property type="project" value="UniProtKB-KW"/>
</dbReference>
<evidence type="ECO:0000256" key="3">
    <source>
        <dbReference type="ARBA" id="ARBA00022679"/>
    </source>
</evidence>
<evidence type="ECO:0000313" key="7">
    <source>
        <dbReference type="EMBL" id="EFJ09170.1"/>
    </source>
</evidence>
<dbReference type="InterPro" id="IPR044982">
    <property type="entry name" value="AtOFT1-like"/>
</dbReference>
<dbReference type="GeneID" id="9637653"/>
<dbReference type="OMA" id="EVPQIAW"/>
<protein>
    <recommendedName>
        <fullName evidence="6">O-fucosyltransferase family protein</fullName>
    </recommendedName>
</protein>
<comment type="similarity">
    <text evidence="1">Belongs to the glycosyltransferase GT106 family.</text>
</comment>
<keyword evidence="3 7" id="KW-0808">Transferase</keyword>
<proteinExistence type="inferred from homology"/>
<keyword evidence="4" id="KW-0294">Fucose metabolism</keyword>
<dbReference type="FunCoup" id="D8T297">
    <property type="interactions" value="14"/>
</dbReference>
<dbReference type="EMBL" id="GL377665">
    <property type="protein sequence ID" value="EFJ09170.1"/>
    <property type="molecule type" value="Genomic_DNA"/>
</dbReference>
<evidence type="ECO:0000256" key="4">
    <source>
        <dbReference type="ARBA" id="ARBA00023253"/>
    </source>
</evidence>
<evidence type="ECO:0000256" key="1">
    <source>
        <dbReference type="ARBA" id="ARBA00007737"/>
    </source>
</evidence>
<evidence type="ECO:0000313" key="8">
    <source>
        <dbReference type="Proteomes" id="UP000001514"/>
    </source>
</evidence>
<dbReference type="Gene3D" id="3.40.50.11350">
    <property type="match status" value="1"/>
</dbReference>
<keyword evidence="2 7" id="KW-0328">Glycosyltransferase</keyword>
<dbReference type="OrthoDB" id="10050276at2759"/>
<sequence length="386" mass="43240">MALSGCYLLGFQGKDRGDRIGGGARHGIERERFLRVPQIIWGLNNQKIALARAALTARYLNRSLLMPTLSASLSHNSSSPAQTIPFDAVFSLDSFNSRCSGFVRIAREADVPDGAPAVEVIKGSGRRWTAARDLEHLEECRRQDHEVLEILGKNPFLWPDHWAVREYVTIFQCLELTSSIISDVEYVASRLELASSSRNPSYVAVHMRIERDWMIHCRNTEKRALEKEGKKLSICSSKEEIIDRVRRIESLKRPALVYLAVADVLLEEGESSLLRGWGEDLVPVEKKKLGVLDRYARHPYLIQAAIDYEICRRATVFVGNSFSTFSSLVVLQRTLDAPHSCESSFAYNLVTDKGSARPWLADLSKASLSEISYESLEVSCAVTPAP</sequence>
<dbReference type="CDD" id="cd11296">
    <property type="entry name" value="O-FucT_like"/>
    <property type="match status" value="1"/>
</dbReference>
<keyword evidence="5" id="KW-0119">Carbohydrate metabolism</keyword>
<dbReference type="PANTHER" id="PTHR37220:SF1">
    <property type="entry name" value="O-FUCOSYLTRANSFERASE 23"/>
    <property type="match status" value="1"/>
</dbReference>
<dbReference type="Gramene" id="EFJ09170">
    <property type="protein sequence ID" value="EFJ09170"/>
    <property type="gene ID" value="SELMODRAFT_130392"/>
</dbReference>
<dbReference type="KEGG" id="smo:SELMODRAFT_130392"/>
<evidence type="ECO:0000256" key="6">
    <source>
        <dbReference type="ARBA" id="ARBA00030350"/>
    </source>
</evidence>
<evidence type="ECO:0000256" key="2">
    <source>
        <dbReference type="ARBA" id="ARBA00022676"/>
    </source>
</evidence>
<accession>D8T297</accession>
<dbReference type="InterPro" id="IPR019378">
    <property type="entry name" value="GDP-Fuc_O-FucTrfase"/>
</dbReference>
<dbReference type="Pfam" id="PF10250">
    <property type="entry name" value="O-FucT"/>
    <property type="match status" value="1"/>
</dbReference>
<dbReference type="AlphaFoldDB" id="D8T297"/>